<dbReference type="EMBL" id="AJWZ01002212">
    <property type="protein sequence ID" value="EKC71584.1"/>
    <property type="molecule type" value="Genomic_DNA"/>
</dbReference>
<organism evidence="1">
    <name type="scientific">human gut metagenome</name>
    <dbReference type="NCBI Taxonomy" id="408170"/>
    <lineage>
        <taxon>unclassified sequences</taxon>
        <taxon>metagenomes</taxon>
        <taxon>organismal metagenomes</taxon>
    </lineage>
</organism>
<protein>
    <submittedName>
        <fullName evidence="1">Uncharacterized protein</fullName>
    </submittedName>
</protein>
<dbReference type="AlphaFoldDB" id="K1TVD8"/>
<comment type="caution">
    <text evidence="1">The sequence shown here is derived from an EMBL/GenBank/DDBJ whole genome shotgun (WGS) entry which is preliminary data.</text>
</comment>
<name>K1TVD8_9ZZZZ</name>
<evidence type="ECO:0000313" key="1">
    <source>
        <dbReference type="EMBL" id="EKC71584.1"/>
    </source>
</evidence>
<reference evidence="1" key="1">
    <citation type="journal article" date="2013" name="Environ. Microbiol.">
        <title>Microbiota from the distal guts of lean and obese adolescents exhibit partial functional redundancy besides clear differences in community structure.</title>
        <authorList>
            <person name="Ferrer M."/>
            <person name="Ruiz A."/>
            <person name="Lanza F."/>
            <person name="Haange S.B."/>
            <person name="Oberbach A."/>
            <person name="Till H."/>
            <person name="Bargiela R."/>
            <person name="Campoy C."/>
            <person name="Segura M.T."/>
            <person name="Richter M."/>
            <person name="von Bergen M."/>
            <person name="Seifert J."/>
            <person name="Suarez A."/>
        </authorList>
    </citation>
    <scope>NUCLEOTIDE SEQUENCE</scope>
</reference>
<sequence>MIKETVDAVRLAELEGDKVISTAKVNGQDMKNQVKIQGAEYRTER</sequence>
<feature type="non-terminal residue" evidence="1">
    <location>
        <position position="45"/>
    </location>
</feature>
<accession>K1TVD8</accession>
<proteinExistence type="predicted"/>
<gene>
    <name evidence="1" type="ORF">OBE_03323</name>
</gene>